<proteinExistence type="predicted"/>
<reference evidence="2 3" key="1">
    <citation type="submission" date="2018-01" db="EMBL/GenBank/DDBJ databases">
        <title>Genomic Sequence of Chromobacterium MWU13-2610 from wild cranberry bogs within the Cape Cod National Seashore.</title>
        <authorList>
            <person name="O'Hara-Hanley K."/>
            <person name="Soby S."/>
            <person name="Harrison A."/>
        </authorList>
    </citation>
    <scope>NUCLEOTIDE SEQUENCE [LARGE SCALE GENOMIC DNA]</scope>
    <source>
        <strain evidence="2 3">MWU13-2610</strain>
    </source>
</reference>
<evidence type="ECO:0008006" key="4">
    <source>
        <dbReference type="Google" id="ProtNLM"/>
    </source>
</evidence>
<evidence type="ECO:0000313" key="2">
    <source>
        <dbReference type="EMBL" id="POA99733.1"/>
    </source>
</evidence>
<comment type="caution">
    <text evidence="2">The sequence shown here is derived from an EMBL/GenBank/DDBJ whole genome shotgun (WGS) entry which is preliminary data.</text>
</comment>
<organism evidence="2 3">
    <name type="scientific">Chromobacterium sinusclupearum</name>
    <dbReference type="NCBI Taxonomy" id="2077146"/>
    <lineage>
        <taxon>Bacteria</taxon>
        <taxon>Pseudomonadati</taxon>
        <taxon>Pseudomonadota</taxon>
        <taxon>Betaproteobacteria</taxon>
        <taxon>Neisseriales</taxon>
        <taxon>Chromobacteriaceae</taxon>
        <taxon>Chromobacterium</taxon>
    </lineage>
</organism>
<dbReference type="RefSeq" id="WP_103318051.1">
    <property type="nucleotide sequence ID" value="NZ_PPTF01000018.1"/>
</dbReference>
<sequence>MQEQKTVYSYHPQTGEYLGPTQADRSPLDMEEVWLIPAFATAQQPPQAGERQAAVFRDGAWSLQTDWRAVPLWNKRTVRQLMPQIGDTPDSLNATPLQPPAFAIWKDEAWAVDAAAQQAAQMTAAQQRQQQRLVAALQQRKPLEDAAELGIASAEEQAKLAEWKRYCVELSRLPQQPGWPQLEDEAWPKQPA</sequence>
<feature type="region of interest" description="Disordered" evidence="1">
    <location>
        <begin position="1"/>
        <end position="23"/>
    </location>
</feature>
<gene>
    <name evidence="2" type="ORF">C2134_05015</name>
</gene>
<evidence type="ECO:0000313" key="3">
    <source>
        <dbReference type="Proteomes" id="UP000236416"/>
    </source>
</evidence>
<dbReference type="Proteomes" id="UP000236416">
    <property type="component" value="Unassembled WGS sequence"/>
</dbReference>
<evidence type="ECO:0000256" key="1">
    <source>
        <dbReference type="SAM" id="MobiDB-lite"/>
    </source>
</evidence>
<name>A0A2K4MRM3_9NEIS</name>
<dbReference type="AlphaFoldDB" id="A0A2K4MRM3"/>
<accession>A0A2K4MRM3</accession>
<protein>
    <recommendedName>
        <fullName evidence="4">Phage tail protein</fullName>
    </recommendedName>
</protein>
<dbReference type="InterPro" id="IPR003458">
    <property type="entry name" value="Phage_T4_Gp38_tail_assem"/>
</dbReference>
<dbReference type="Pfam" id="PF02413">
    <property type="entry name" value="Caudo_TAP"/>
    <property type="match status" value="1"/>
</dbReference>
<dbReference type="EMBL" id="PPTF01000018">
    <property type="protein sequence ID" value="POA99733.1"/>
    <property type="molecule type" value="Genomic_DNA"/>
</dbReference>
<keyword evidence="3" id="KW-1185">Reference proteome</keyword>